<dbReference type="RefSeq" id="WP_163145656.1">
    <property type="nucleotide sequence ID" value="NZ_CP044455.1"/>
</dbReference>
<dbReference type="AlphaFoldDB" id="A0A6C0Y0U9"/>
<evidence type="ECO:0008006" key="3">
    <source>
        <dbReference type="Google" id="ProtNLM"/>
    </source>
</evidence>
<accession>A0A6C0Y0U9</accession>
<dbReference type="EMBL" id="CP044455">
    <property type="protein sequence ID" value="QIC69823.1"/>
    <property type="molecule type" value="Genomic_DNA"/>
</dbReference>
<organism evidence="1 2">
    <name type="scientific">Acinetobacter indicus</name>
    <dbReference type="NCBI Taxonomy" id="756892"/>
    <lineage>
        <taxon>Bacteria</taxon>
        <taxon>Pseudomonadati</taxon>
        <taxon>Pseudomonadota</taxon>
        <taxon>Gammaproteobacteria</taxon>
        <taxon>Moraxellales</taxon>
        <taxon>Moraxellaceae</taxon>
        <taxon>Acinetobacter</taxon>
    </lineage>
</organism>
<evidence type="ECO:0000313" key="2">
    <source>
        <dbReference type="Proteomes" id="UP000503440"/>
    </source>
</evidence>
<gene>
    <name evidence="1" type="ORF">FSC09_05115</name>
</gene>
<name>A0A6C0Y0U9_9GAMM</name>
<sequence length="128" mass="14948">MSNQDVLTYCYEMLGGNSQLQHIQNRNIVSRAYYFTYYECIEHIQKRLGWSETTHKGGVHVRTLSRLLDKTSNDDQKIKQAALLHNRMINLKKLRTQADYRLQLKITKAAAEYCVREAEKIGIELSNL</sequence>
<protein>
    <recommendedName>
        <fullName evidence="3">HEPN domain-containing protein</fullName>
    </recommendedName>
</protein>
<proteinExistence type="predicted"/>
<dbReference type="Gene3D" id="1.20.120.330">
    <property type="entry name" value="Nucleotidyltransferases domain 2"/>
    <property type="match status" value="1"/>
</dbReference>
<reference evidence="1 2" key="1">
    <citation type="submission" date="2019-09" db="EMBL/GenBank/DDBJ databases">
        <title>Non-baumannii Acinetobacter spp. carrying blaNDM-1 isolated in China.</title>
        <authorList>
            <person name="Cui C."/>
            <person name="Chen C."/>
            <person name="Sun J."/>
            <person name="Liu Y."/>
        </authorList>
    </citation>
    <scope>NUCLEOTIDE SEQUENCE [LARGE SCALE GENOMIC DNA]</scope>
    <source>
        <strain evidence="1 2">B18</strain>
    </source>
</reference>
<dbReference type="Proteomes" id="UP000503440">
    <property type="component" value="Chromosome"/>
</dbReference>
<evidence type="ECO:0000313" key="1">
    <source>
        <dbReference type="EMBL" id="QIC69823.1"/>
    </source>
</evidence>